<keyword evidence="3" id="KW-1185">Reference proteome</keyword>
<keyword evidence="1" id="KW-1133">Transmembrane helix</keyword>
<organism evidence="2 3">
    <name type="scientific">Anisodus acutangulus</name>
    <dbReference type="NCBI Taxonomy" id="402998"/>
    <lineage>
        <taxon>Eukaryota</taxon>
        <taxon>Viridiplantae</taxon>
        <taxon>Streptophyta</taxon>
        <taxon>Embryophyta</taxon>
        <taxon>Tracheophyta</taxon>
        <taxon>Spermatophyta</taxon>
        <taxon>Magnoliopsida</taxon>
        <taxon>eudicotyledons</taxon>
        <taxon>Gunneridae</taxon>
        <taxon>Pentapetalae</taxon>
        <taxon>asterids</taxon>
        <taxon>lamiids</taxon>
        <taxon>Solanales</taxon>
        <taxon>Solanaceae</taxon>
        <taxon>Solanoideae</taxon>
        <taxon>Hyoscyameae</taxon>
        <taxon>Anisodus</taxon>
    </lineage>
</organism>
<reference evidence="3" key="1">
    <citation type="journal article" date="2023" name="Proc. Natl. Acad. Sci. U.S.A.">
        <title>Genomic and structural basis for evolution of tropane alkaloid biosynthesis.</title>
        <authorList>
            <person name="Wanga Y.-J."/>
            <person name="Taina T."/>
            <person name="Yua J.-Y."/>
            <person name="Lia J."/>
            <person name="Xua B."/>
            <person name="Chenc J."/>
            <person name="D'Auriad J.C."/>
            <person name="Huanga J.-P."/>
            <person name="Huanga S.-X."/>
        </authorList>
    </citation>
    <scope>NUCLEOTIDE SEQUENCE [LARGE SCALE GENOMIC DNA]</scope>
    <source>
        <strain evidence="3">cv. KIB-2019</strain>
    </source>
</reference>
<keyword evidence="1" id="KW-0472">Membrane</keyword>
<evidence type="ECO:0000256" key="1">
    <source>
        <dbReference type="SAM" id="Phobius"/>
    </source>
</evidence>
<dbReference type="EMBL" id="JAJAGQ010000018">
    <property type="protein sequence ID" value="KAJ8536187.1"/>
    <property type="molecule type" value="Genomic_DNA"/>
</dbReference>
<protein>
    <submittedName>
        <fullName evidence="2">Uncharacterized protein</fullName>
    </submittedName>
</protein>
<comment type="caution">
    <text evidence="2">The sequence shown here is derived from an EMBL/GenBank/DDBJ whole genome shotgun (WGS) entry which is preliminary data.</text>
</comment>
<evidence type="ECO:0000313" key="2">
    <source>
        <dbReference type="EMBL" id="KAJ8536187.1"/>
    </source>
</evidence>
<gene>
    <name evidence="2" type="ORF">K7X08_034588</name>
</gene>
<name>A0A9Q1LIJ0_9SOLA</name>
<keyword evidence="1" id="KW-0812">Transmembrane</keyword>
<evidence type="ECO:0000313" key="3">
    <source>
        <dbReference type="Proteomes" id="UP001152561"/>
    </source>
</evidence>
<proteinExistence type="predicted"/>
<dbReference type="OrthoDB" id="605328at2759"/>
<feature type="transmembrane region" description="Helical" evidence="1">
    <location>
        <begin position="44"/>
        <end position="73"/>
    </location>
</feature>
<accession>A0A9Q1LIJ0</accession>
<sequence length="200" mass="22639">MLCVFGVMHLEINFDSQFILLVLGFGGILLNVMIVMSMEKWTYMAMMVFSGMGLFIGLVKQANFCALILVIAASDQRLLLQFRKNWASDTSGNLEGTCISLVIIRINVQNLIFLELEVDYSGWFVKYRVNLDFLPNLYPAMVNQEALLLALPGKIILYNLGNGMIKELADVKPASFRRFVDVARYDGFEMYKHVETLASV</sequence>
<feature type="transmembrane region" description="Helical" evidence="1">
    <location>
        <begin position="18"/>
        <end position="38"/>
    </location>
</feature>
<dbReference type="AlphaFoldDB" id="A0A9Q1LIJ0"/>
<dbReference type="Proteomes" id="UP001152561">
    <property type="component" value="Unassembled WGS sequence"/>
</dbReference>